<dbReference type="InterPro" id="IPR011011">
    <property type="entry name" value="Znf_FYVE_PHD"/>
</dbReference>
<comment type="caution">
    <text evidence="6">The sequence shown here is derived from an EMBL/GenBank/DDBJ whole genome shotgun (WGS) entry which is preliminary data.</text>
</comment>
<evidence type="ECO:0000256" key="2">
    <source>
        <dbReference type="ARBA" id="ARBA00022771"/>
    </source>
</evidence>
<keyword evidence="7" id="KW-1185">Reference proteome</keyword>
<dbReference type="InterPro" id="IPR019786">
    <property type="entry name" value="Zinc_finger_PHD-type_CS"/>
</dbReference>
<feature type="domain" description="PHD-type" evidence="5">
    <location>
        <begin position="442"/>
        <end position="496"/>
    </location>
</feature>
<evidence type="ECO:0000313" key="6">
    <source>
        <dbReference type="EMBL" id="KAJ1644020.1"/>
    </source>
</evidence>
<dbReference type="PROSITE" id="PS50016">
    <property type="entry name" value="ZF_PHD_2"/>
    <property type="match status" value="1"/>
</dbReference>
<evidence type="ECO:0000256" key="3">
    <source>
        <dbReference type="ARBA" id="ARBA00022833"/>
    </source>
</evidence>
<dbReference type="InterPro" id="IPR001965">
    <property type="entry name" value="Znf_PHD"/>
</dbReference>
<evidence type="ECO:0000256" key="1">
    <source>
        <dbReference type="ARBA" id="ARBA00022723"/>
    </source>
</evidence>
<sequence length="511" mass="56164">MSIESLRLMAALVCVATNAYPLLSKELLARVSKSESEQTAAPGILEVLRLHGGERFGEKDNTNELSVLQKWTDHCIRSFPETMTLQCVKKPPSFCDLFDVLLSGDKHSRSWSPAYFAANETELFKDGRRDKKLKELLAQKWKSQERSRTSIPSLVFVKGSLTVPTLVENVCIDFCAGAGSGSGSCTDADAEGDMLRQAQLENAQRSFVDCQNVLKSIGIVEPQDSCQDLQKSLLAVRRWISLATEDSLFEQWKSILEGVCPLLVSELSSEPSIWETIIARASNRQAEARGSLEALERRPKYVLRAFIVKNPLVDEKSTNNGNGNGNGNINNSESSLASFTIVRRFGKAEGASHFSILTSDGWCWPTRKQDIKGTVVESMWVCCNDDNECISAAPATDTDTAVTTGAGAAGKENGVLLAGPKSGHATAVSSGINTVVADPDDDIYCDICLELSSYSYDQIIICDKCERGVHQMCHIPIVTEDEVTQDQWFCSKCRPKNKTKSPINKRSRTRL</sequence>
<gene>
    <name evidence="6" type="primary">MTF2</name>
    <name evidence="6" type="ORF">LPJ64_004268</name>
</gene>
<keyword evidence="2 4" id="KW-0863">Zinc-finger</keyword>
<dbReference type="PROSITE" id="PS01359">
    <property type="entry name" value="ZF_PHD_1"/>
    <property type="match status" value="1"/>
</dbReference>
<dbReference type="Gene3D" id="3.30.40.10">
    <property type="entry name" value="Zinc/RING finger domain, C3HC4 (zinc finger)"/>
    <property type="match status" value="1"/>
</dbReference>
<dbReference type="AlphaFoldDB" id="A0A9W8CHG4"/>
<dbReference type="SUPFAM" id="SSF57903">
    <property type="entry name" value="FYVE/PHD zinc finger"/>
    <property type="match status" value="1"/>
</dbReference>
<reference evidence="6" key="1">
    <citation type="submission" date="2022-07" db="EMBL/GenBank/DDBJ databases">
        <title>Phylogenomic reconstructions and comparative analyses of Kickxellomycotina fungi.</title>
        <authorList>
            <person name="Reynolds N.K."/>
            <person name="Stajich J.E."/>
            <person name="Barry K."/>
            <person name="Grigoriev I.V."/>
            <person name="Crous P."/>
            <person name="Smith M.E."/>
        </authorList>
    </citation>
    <scope>NUCLEOTIDE SEQUENCE</scope>
    <source>
        <strain evidence="6">NBRC 105413</strain>
    </source>
</reference>
<dbReference type="Proteomes" id="UP001145021">
    <property type="component" value="Unassembled WGS sequence"/>
</dbReference>
<proteinExistence type="predicted"/>
<keyword evidence="1" id="KW-0479">Metal-binding</keyword>
<keyword evidence="3" id="KW-0862">Zinc</keyword>
<evidence type="ECO:0000256" key="4">
    <source>
        <dbReference type="PROSITE-ProRule" id="PRU00146"/>
    </source>
</evidence>
<accession>A0A9W8CHG4</accession>
<organism evidence="6 7">
    <name type="scientific">Coemansia asiatica</name>
    <dbReference type="NCBI Taxonomy" id="1052880"/>
    <lineage>
        <taxon>Eukaryota</taxon>
        <taxon>Fungi</taxon>
        <taxon>Fungi incertae sedis</taxon>
        <taxon>Zoopagomycota</taxon>
        <taxon>Kickxellomycotina</taxon>
        <taxon>Kickxellomycetes</taxon>
        <taxon>Kickxellales</taxon>
        <taxon>Kickxellaceae</taxon>
        <taxon>Coemansia</taxon>
    </lineage>
</organism>
<name>A0A9W8CHG4_9FUNG</name>
<dbReference type="GO" id="GO:0008270">
    <property type="term" value="F:zinc ion binding"/>
    <property type="evidence" value="ECO:0007669"/>
    <property type="project" value="UniProtKB-KW"/>
</dbReference>
<evidence type="ECO:0000259" key="5">
    <source>
        <dbReference type="PROSITE" id="PS50016"/>
    </source>
</evidence>
<dbReference type="Pfam" id="PF00628">
    <property type="entry name" value="PHD"/>
    <property type="match status" value="1"/>
</dbReference>
<dbReference type="InterPro" id="IPR013083">
    <property type="entry name" value="Znf_RING/FYVE/PHD"/>
</dbReference>
<protein>
    <submittedName>
        <fullName evidence="6">Mitochondrial transcription factor 2</fullName>
    </submittedName>
</protein>
<dbReference type="InterPro" id="IPR019787">
    <property type="entry name" value="Znf_PHD-finger"/>
</dbReference>
<dbReference type="SMART" id="SM00249">
    <property type="entry name" value="PHD"/>
    <property type="match status" value="1"/>
</dbReference>
<evidence type="ECO:0000313" key="7">
    <source>
        <dbReference type="Proteomes" id="UP001145021"/>
    </source>
</evidence>
<dbReference type="EMBL" id="JANBOH010000199">
    <property type="protein sequence ID" value="KAJ1644020.1"/>
    <property type="molecule type" value="Genomic_DNA"/>
</dbReference>